<feature type="domain" description="Cupin type-2" evidence="1">
    <location>
        <begin position="42"/>
        <end position="97"/>
    </location>
</feature>
<dbReference type="InterPro" id="IPR013096">
    <property type="entry name" value="Cupin_2"/>
</dbReference>
<keyword evidence="3" id="KW-1185">Reference proteome</keyword>
<dbReference type="InterPro" id="IPR014710">
    <property type="entry name" value="RmlC-like_jellyroll"/>
</dbReference>
<organism evidence="2 3">
    <name type="scientific">Bacillus spongiae</name>
    <dbReference type="NCBI Taxonomy" id="2683610"/>
    <lineage>
        <taxon>Bacteria</taxon>
        <taxon>Bacillati</taxon>
        <taxon>Bacillota</taxon>
        <taxon>Bacilli</taxon>
        <taxon>Bacillales</taxon>
        <taxon>Bacillaceae</taxon>
        <taxon>Bacillus</taxon>
    </lineage>
</organism>
<comment type="caution">
    <text evidence="2">The sequence shown here is derived from an EMBL/GenBank/DDBJ whole genome shotgun (WGS) entry which is preliminary data.</text>
</comment>
<evidence type="ECO:0000313" key="3">
    <source>
        <dbReference type="Proteomes" id="UP001312865"/>
    </source>
</evidence>
<dbReference type="RefSeq" id="WP_336587369.1">
    <property type="nucleotide sequence ID" value="NZ_JBBAXC010000010.1"/>
</dbReference>
<evidence type="ECO:0000259" key="1">
    <source>
        <dbReference type="Pfam" id="PF07883"/>
    </source>
</evidence>
<accession>A0ABU8HF81</accession>
<dbReference type="SUPFAM" id="SSF51182">
    <property type="entry name" value="RmlC-like cupins"/>
    <property type="match status" value="1"/>
</dbReference>
<dbReference type="Gene3D" id="2.60.120.10">
    <property type="entry name" value="Jelly Rolls"/>
    <property type="match status" value="1"/>
</dbReference>
<dbReference type="InterPro" id="IPR052044">
    <property type="entry name" value="PKS_Associated_Protein"/>
</dbReference>
<protein>
    <submittedName>
        <fullName evidence="2">Cupin domain-containing protein</fullName>
    </submittedName>
</protein>
<sequence>MDYQNQVINISEKLTKFNEHWSPKVIGEMNNYQFKLAKIIGEFVWHSHKETDEVFIIMEGEMKISFRDGEVSLKKGDMYVIPKGKEHRPFSEKECHVMIIEPKGVVNTGENEGELTAENDVWI</sequence>
<dbReference type="CDD" id="cd02226">
    <property type="entry name" value="cupin_YdbB-like"/>
    <property type="match status" value="1"/>
</dbReference>
<reference evidence="2 3" key="1">
    <citation type="journal article" date="2018" name="J. Microbiol.">
        <title>Bacillus spongiae sp. nov., isolated from sponge of Jeju Island.</title>
        <authorList>
            <person name="Lee G.E."/>
            <person name="Im W.T."/>
            <person name="Park J.S."/>
        </authorList>
    </citation>
    <scope>NUCLEOTIDE SEQUENCE [LARGE SCALE GENOMIC DNA]</scope>
    <source>
        <strain evidence="2 3">135PIL107-10</strain>
    </source>
</reference>
<dbReference type="PANTHER" id="PTHR36114">
    <property type="entry name" value="16.7 KDA PROTEIN IN WHIE LOCUS"/>
    <property type="match status" value="1"/>
</dbReference>
<dbReference type="EMBL" id="JBBAXC010000010">
    <property type="protein sequence ID" value="MEI5907925.1"/>
    <property type="molecule type" value="Genomic_DNA"/>
</dbReference>
<gene>
    <name evidence="2" type="ORF">WAK64_12750</name>
</gene>
<name>A0ABU8HF81_9BACI</name>
<dbReference type="PANTHER" id="PTHR36114:SF1">
    <property type="entry name" value="16.7 KDA PROTEIN IN WHIE LOCUS"/>
    <property type="match status" value="1"/>
</dbReference>
<dbReference type="InterPro" id="IPR011051">
    <property type="entry name" value="RmlC_Cupin_sf"/>
</dbReference>
<dbReference type="Pfam" id="PF07883">
    <property type="entry name" value="Cupin_2"/>
    <property type="match status" value="1"/>
</dbReference>
<evidence type="ECO:0000313" key="2">
    <source>
        <dbReference type="EMBL" id="MEI5907925.1"/>
    </source>
</evidence>
<proteinExistence type="predicted"/>
<dbReference type="Proteomes" id="UP001312865">
    <property type="component" value="Unassembled WGS sequence"/>
</dbReference>